<gene>
    <name evidence="3" type="ORF">CMUS01_06683</name>
</gene>
<dbReference type="OrthoDB" id="4741350at2759"/>
<accession>A0A8H6KL32</accession>
<feature type="coiled-coil region" evidence="1">
    <location>
        <begin position="194"/>
        <end position="228"/>
    </location>
</feature>
<organism evidence="3 4">
    <name type="scientific">Colletotrichum musicola</name>
    <dbReference type="NCBI Taxonomy" id="2175873"/>
    <lineage>
        <taxon>Eukaryota</taxon>
        <taxon>Fungi</taxon>
        <taxon>Dikarya</taxon>
        <taxon>Ascomycota</taxon>
        <taxon>Pezizomycotina</taxon>
        <taxon>Sordariomycetes</taxon>
        <taxon>Hypocreomycetidae</taxon>
        <taxon>Glomerellales</taxon>
        <taxon>Glomerellaceae</taxon>
        <taxon>Colletotrichum</taxon>
        <taxon>Colletotrichum orchidearum species complex</taxon>
    </lineage>
</organism>
<feature type="region of interest" description="Disordered" evidence="2">
    <location>
        <begin position="32"/>
        <end position="53"/>
    </location>
</feature>
<reference evidence="3" key="1">
    <citation type="journal article" date="2020" name="Phytopathology">
        <title>Genome Sequence Resources of Colletotrichum truncatum, C. plurivorum, C. musicola, and C. sojae: Four Species Pathogenic to Soybean (Glycine max).</title>
        <authorList>
            <person name="Rogerio F."/>
            <person name="Boufleur T.R."/>
            <person name="Ciampi-Guillardi M."/>
            <person name="Sukno S.A."/>
            <person name="Thon M.R."/>
            <person name="Massola Junior N.S."/>
            <person name="Baroncelli R."/>
        </authorList>
    </citation>
    <scope>NUCLEOTIDE SEQUENCE</scope>
    <source>
        <strain evidence="3">LFN0074</strain>
    </source>
</reference>
<protein>
    <submittedName>
        <fullName evidence="3">Uncharacterized protein</fullName>
    </submittedName>
</protein>
<evidence type="ECO:0000313" key="4">
    <source>
        <dbReference type="Proteomes" id="UP000639643"/>
    </source>
</evidence>
<dbReference type="AlphaFoldDB" id="A0A8H6KL32"/>
<evidence type="ECO:0000256" key="1">
    <source>
        <dbReference type="SAM" id="Coils"/>
    </source>
</evidence>
<name>A0A8H6KL32_9PEZI</name>
<dbReference type="Proteomes" id="UP000639643">
    <property type="component" value="Unassembled WGS sequence"/>
</dbReference>
<evidence type="ECO:0000313" key="3">
    <source>
        <dbReference type="EMBL" id="KAF6833046.1"/>
    </source>
</evidence>
<comment type="caution">
    <text evidence="3">The sequence shown here is derived from an EMBL/GenBank/DDBJ whole genome shotgun (WGS) entry which is preliminary data.</text>
</comment>
<keyword evidence="4" id="KW-1185">Reference proteome</keyword>
<evidence type="ECO:0000256" key="2">
    <source>
        <dbReference type="SAM" id="MobiDB-lite"/>
    </source>
</evidence>
<keyword evidence="1" id="KW-0175">Coiled coil</keyword>
<dbReference type="EMBL" id="WIGM01000224">
    <property type="protein sequence ID" value="KAF6833046.1"/>
    <property type="molecule type" value="Genomic_DNA"/>
</dbReference>
<feature type="compositionally biased region" description="Polar residues" evidence="2">
    <location>
        <begin position="38"/>
        <end position="52"/>
    </location>
</feature>
<sequence>MRSRPNDLPGLTARNLNTIHHSRRLSGLLRSNKKHTNRYGNSAVYSSPTANVGNEDGTALPDIKLEEPFHMSSRRWVWETTPDGRHQFVKIKRSRSHHHHGRHHHHDQHRCCRDDCCHIGKDEWNDLVERERKLREVNEGLARENHALKCDFQAAEAEARRLGGIVPLMHAENKALREENASLRCTIENAGGHAGKYHREIEKLRSRLQRVEKERDALLTRVKELSRHCVPDRVDELRRIIVAWERKFDVVDDHNKRLRRDIEDQRCIIREQDERIVAYERILRRHGFLRCD</sequence>
<proteinExistence type="predicted"/>